<feature type="compositionally biased region" description="Polar residues" evidence="1">
    <location>
        <begin position="14"/>
        <end position="35"/>
    </location>
</feature>
<gene>
    <name evidence="2" type="ORF">AXG93_620s1280</name>
</gene>
<dbReference type="AlphaFoldDB" id="A0A176VSE7"/>
<keyword evidence="3" id="KW-1185">Reference proteome</keyword>
<feature type="region of interest" description="Disordered" evidence="1">
    <location>
        <begin position="1"/>
        <end position="58"/>
    </location>
</feature>
<protein>
    <submittedName>
        <fullName evidence="2">Uncharacterized protein</fullName>
    </submittedName>
</protein>
<proteinExistence type="predicted"/>
<reference evidence="2" key="1">
    <citation type="submission" date="2016-03" db="EMBL/GenBank/DDBJ databases">
        <title>Mechanisms controlling the formation of the plant cell surface in tip-growing cells are functionally conserved among land plants.</title>
        <authorList>
            <person name="Honkanen S."/>
            <person name="Jones V.A."/>
            <person name="Morieri G."/>
            <person name="Champion C."/>
            <person name="Hetherington A.J."/>
            <person name="Kelly S."/>
            <person name="Saint-Marcoux D."/>
            <person name="Proust H."/>
            <person name="Prescott H."/>
            <person name="Dolan L."/>
        </authorList>
    </citation>
    <scope>NUCLEOTIDE SEQUENCE [LARGE SCALE GENOMIC DNA]</scope>
    <source>
        <tissue evidence="2">Whole gametophyte</tissue>
    </source>
</reference>
<dbReference type="EMBL" id="LVLJ01002901">
    <property type="protein sequence ID" value="OAE23261.1"/>
    <property type="molecule type" value="Genomic_DNA"/>
</dbReference>
<comment type="caution">
    <text evidence="2">The sequence shown here is derived from an EMBL/GenBank/DDBJ whole genome shotgun (WGS) entry which is preliminary data.</text>
</comment>
<evidence type="ECO:0000313" key="2">
    <source>
        <dbReference type="EMBL" id="OAE23261.1"/>
    </source>
</evidence>
<dbReference type="Proteomes" id="UP000077202">
    <property type="component" value="Unassembled WGS sequence"/>
</dbReference>
<feature type="compositionally biased region" description="Basic and acidic residues" evidence="1">
    <location>
        <begin position="41"/>
        <end position="52"/>
    </location>
</feature>
<organism evidence="2 3">
    <name type="scientific">Marchantia polymorpha subsp. ruderalis</name>
    <dbReference type="NCBI Taxonomy" id="1480154"/>
    <lineage>
        <taxon>Eukaryota</taxon>
        <taxon>Viridiplantae</taxon>
        <taxon>Streptophyta</taxon>
        <taxon>Embryophyta</taxon>
        <taxon>Marchantiophyta</taxon>
        <taxon>Marchantiopsida</taxon>
        <taxon>Marchantiidae</taxon>
        <taxon>Marchantiales</taxon>
        <taxon>Marchantiaceae</taxon>
        <taxon>Marchantia</taxon>
    </lineage>
</organism>
<sequence>MFQMRITDTPPDSGMSTGGYTMRSPYSLSARSSQFPVPRTRASDRESAHAEAEQQQQESGWLSVFSIGMSAARHRNAWKLAPWGWWKMSKCVGGPFCSVAAVANLDAVLARSRHRV</sequence>
<evidence type="ECO:0000313" key="3">
    <source>
        <dbReference type="Proteomes" id="UP000077202"/>
    </source>
</evidence>
<name>A0A176VSE7_MARPO</name>
<evidence type="ECO:0000256" key="1">
    <source>
        <dbReference type="SAM" id="MobiDB-lite"/>
    </source>
</evidence>
<accession>A0A176VSE7</accession>